<dbReference type="STRING" id="1122188.SAMN02745674_02145"/>
<dbReference type="InterPro" id="IPR008503">
    <property type="entry name" value="Asp_endopeptidase"/>
</dbReference>
<dbReference type="EMBL" id="FUXP01000008">
    <property type="protein sequence ID" value="SKA14564.1"/>
    <property type="molecule type" value="Genomic_DNA"/>
</dbReference>
<dbReference type="InterPro" id="IPR021109">
    <property type="entry name" value="Peptidase_aspartic_dom_sf"/>
</dbReference>
<dbReference type="SUPFAM" id="SSF50630">
    <property type="entry name" value="Acid proteases"/>
    <property type="match status" value="1"/>
</dbReference>
<organism evidence="2 3">
    <name type="scientific">Lysobacter spongiicola DSM 21749</name>
    <dbReference type="NCBI Taxonomy" id="1122188"/>
    <lineage>
        <taxon>Bacteria</taxon>
        <taxon>Pseudomonadati</taxon>
        <taxon>Pseudomonadota</taxon>
        <taxon>Gammaproteobacteria</taxon>
        <taxon>Lysobacterales</taxon>
        <taxon>Lysobacteraceae</taxon>
        <taxon>Novilysobacter</taxon>
    </lineage>
</organism>
<evidence type="ECO:0000313" key="3">
    <source>
        <dbReference type="Proteomes" id="UP000190061"/>
    </source>
</evidence>
<dbReference type="AlphaFoldDB" id="A0A1T4REX8"/>
<dbReference type="RefSeq" id="WP_078758705.1">
    <property type="nucleotide sequence ID" value="NZ_FUXP01000008.1"/>
</dbReference>
<name>A0A1T4REX8_9GAMM</name>
<sequence>MSTRQSDSVTPRVVLGWREWVALPGLGIRAVRAKVDTGARSSALHVDVQWRFTEGGAPWVGFRLTPGAPGFGVIECAAPLVDERDVTDSGGHRTRRAFVRTPLALAGIQRDADINLTDRRGMLFPMLLGRTAMAGAFTVDPALSFVHGRPSQDGWPLIPEHAPGDPSWTQDT</sequence>
<dbReference type="PANTHER" id="PTHR38037:SF1">
    <property type="entry name" value="ATP-DEPENDENT ZINC PROTEASE DOMAIN-CONTAINING PROTEIN-RELATED"/>
    <property type="match status" value="1"/>
</dbReference>
<gene>
    <name evidence="2" type="ORF">SAMN02745674_02145</name>
</gene>
<evidence type="ECO:0000313" key="2">
    <source>
        <dbReference type="EMBL" id="SKA14564.1"/>
    </source>
</evidence>
<dbReference type="Gene3D" id="2.40.70.10">
    <property type="entry name" value="Acid Proteases"/>
    <property type="match status" value="1"/>
</dbReference>
<dbReference type="PANTHER" id="PTHR38037">
    <property type="entry name" value="ZN_PROTEASE DOMAIN-CONTAINING PROTEIN"/>
    <property type="match status" value="1"/>
</dbReference>
<dbReference type="Pfam" id="PF05618">
    <property type="entry name" value="Zn_protease"/>
    <property type="match status" value="1"/>
</dbReference>
<feature type="domain" description="Retropepsin-like aspartic endopeptidase" evidence="1">
    <location>
        <begin position="14"/>
        <end position="149"/>
    </location>
</feature>
<proteinExistence type="predicted"/>
<keyword evidence="3" id="KW-1185">Reference proteome</keyword>
<dbReference type="Proteomes" id="UP000190061">
    <property type="component" value="Unassembled WGS sequence"/>
</dbReference>
<protein>
    <submittedName>
        <fullName evidence="2">Uncharacterized conserved protein</fullName>
    </submittedName>
</protein>
<evidence type="ECO:0000259" key="1">
    <source>
        <dbReference type="Pfam" id="PF05618"/>
    </source>
</evidence>
<accession>A0A1T4REX8</accession>
<reference evidence="2 3" key="1">
    <citation type="submission" date="2017-02" db="EMBL/GenBank/DDBJ databases">
        <authorList>
            <person name="Peterson S.W."/>
        </authorList>
    </citation>
    <scope>NUCLEOTIDE SEQUENCE [LARGE SCALE GENOMIC DNA]</scope>
    <source>
        <strain evidence="2 3">DSM 21749</strain>
    </source>
</reference>